<organism evidence="2 3">
    <name type="scientific">Arctia plantaginis</name>
    <name type="common">Wood tiger moth</name>
    <name type="synonym">Phalaena plantaginis</name>
    <dbReference type="NCBI Taxonomy" id="874455"/>
    <lineage>
        <taxon>Eukaryota</taxon>
        <taxon>Metazoa</taxon>
        <taxon>Ecdysozoa</taxon>
        <taxon>Arthropoda</taxon>
        <taxon>Hexapoda</taxon>
        <taxon>Insecta</taxon>
        <taxon>Pterygota</taxon>
        <taxon>Neoptera</taxon>
        <taxon>Endopterygota</taxon>
        <taxon>Lepidoptera</taxon>
        <taxon>Glossata</taxon>
        <taxon>Ditrysia</taxon>
        <taxon>Noctuoidea</taxon>
        <taxon>Erebidae</taxon>
        <taxon>Arctiinae</taxon>
        <taxon>Arctia</taxon>
    </lineage>
</organism>
<sequence length="101" mass="11460">MTETEGGEEHSSNRTVLIQFQSTLDNCHKRKIKMLAIRNLLRTNPQVIRNAVQQRNMSVIAVPARNKVSTGEVIFLSALMVIGWSAIPAYVLINIKNYRHD</sequence>
<keyword evidence="3" id="KW-1185">Reference proteome</keyword>
<evidence type="ECO:0000313" key="3">
    <source>
        <dbReference type="Proteomes" id="UP000494106"/>
    </source>
</evidence>
<evidence type="ECO:0000313" key="2">
    <source>
        <dbReference type="EMBL" id="CAB3240975.1"/>
    </source>
</evidence>
<feature type="transmembrane region" description="Helical" evidence="1">
    <location>
        <begin position="73"/>
        <end position="93"/>
    </location>
</feature>
<keyword evidence="1" id="KW-1133">Transmembrane helix</keyword>
<dbReference type="GO" id="GO:0006123">
    <property type="term" value="P:mitochondrial electron transport, cytochrome c to oxygen"/>
    <property type="evidence" value="ECO:0007669"/>
    <property type="project" value="InterPro"/>
</dbReference>
<keyword evidence="1" id="KW-0812">Transmembrane</keyword>
<keyword evidence="1" id="KW-0472">Membrane</keyword>
<name>A0A8S0ZZU8_ARCPL</name>
<gene>
    <name evidence="2" type="ORF">APLA_LOCUS8430</name>
</gene>
<dbReference type="Pfam" id="PF02285">
    <property type="entry name" value="COX8"/>
    <property type="match status" value="1"/>
</dbReference>
<dbReference type="GO" id="GO:0005739">
    <property type="term" value="C:mitochondrion"/>
    <property type="evidence" value="ECO:0007669"/>
    <property type="project" value="GOC"/>
</dbReference>
<reference evidence="2 3" key="1">
    <citation type="submission" date="2020-04" db="EMBL/GenBank/DDBJ databases">
        <authorList>
            <person name="Wallbank WR R."/>
            <person name="Pardo Diaz C."/>
            <person name="Kozak K."/>
            <person name="Martin S."/>
            <person name="Jiggins C."/>
            <person name="Moest M."/>
            <person name="Warren A I."/>
            <person name="Byers J.R.P. K."/>
            <person name="Montejo-Kovacevich G."/>
            <person name="Yen C E."/>
        </authorList>
    </citation>
    <scope>NUCLEOTIDE SEQUENCE [LARGE SCALE GENOMIC DNA]</scope>
</reference>
<dbReference type="AlphaFoldDB" id="A0A8S0ZZU8"/>
<proteinExistence type="predicted"/>
<dbReference type="Proteomes" id="UP000494106">
    <property type="component" value="Unassembled WGS sequence"/>
</dbReference>
<protein>
    <submittedName>
        <fullName evidence="2">Uncharacterized protein</fullName>
    </submittedName>
</protein>
<dbReference type="EMBL" id="CADEBC010000507">
    <property type="protein sequence ID" value="CAB3240975.1"/>
    <property type="molecule type" value="Genomic_DNA"/>
</dbReference>
<comment type="caution">
    <text evidence="2">The sequence shown here is derived from an EMBL/GenBank/DDBJ whole genome shotgun (WGS) entry which is preliminary data.</text>
</comment>
<dbReference type="InterPro" id="IPR003205">
    <property type="entry name" value="Cyt_c_oxidase_su8"/>
</dbReference>
<dbReference type="OrthoDB" id="6093252at2759"/>
<evidence type="ECO:0000256" key="1">
    <source>
        <dbReference type="SAM" id="Phobius"/>
    </source>
</evidence>
<accession>A0A8S0ZZU8</accession>